<dbReference type="AlphaFoldDB" id="A0A3A8NWM7"/>
<proteinExistence type="predicted"/>
<name>A0A3A8NWM7_9BACT</name>
<gene>
    <name evidence="2" type="ORF">D7X12_10320</name>
</gene>
<accession>A0A3A8NWM7</accession>
<dbReference type="EMBL" id="RAWG01000048">
    <property type="protein sequence ID" value="RKH44532.1"/>
    <property type="molecule type" value="Genomic_DNA"/>
</dbReference>
<feature type="compositionally biased region" description="Polar residues" evidence="1">
    <location>
        <begin position="373"/>
        <end position="382"/>
    </location>
</feature>
<comment type="caution">
    <text evidence="2">The sequence shown here is derived from an EMBL/GenBank/DDBJ whole genome shotgun (WGS) entry which is preliminary data.</text>
</comment>
<protein>
    <submittedName>
        <fullName evidence="2">Uncharacterized protein</fullName>
    </submittedName>
</protein>
<evidence type="ECO:0000256" key="1">
    <source>
        <dbReference type="SAM" id="MobiDB-lite"/>
    </source>
</evidence>
<evidence type="ECO:0000313" key="2">
    <source>
        <dbReference type="EMBL" id="RKH44532.1"/>
    </source>
</evidence>
<dbReference type="Proteomes" id="UP000273405">
    <property type="component" value="Unassembled WGS sequence"/>
</dbReference>
<reference evidence="3" key="1">
    <citation type="submission" date="2018-09" db="EMBL/GenBank/DDBJ databases">
        <authorList>
            <person name="Livingstone P.G."/>
            <person name="Whitworth D.E."/>
        </authorList>
    </citation>
    <scope>NUCLEOTIDE SEQUENCE [LARGE SCALE GENOMIC DNA]</scope>
    <source>
        <strain evidence="3">CA040B</strain>
    </source>
</reference>
<feature type="compositionally biased region" description="Low complexity" evidence="1">
    <location>
        <begin position="320"/>
        <end position="339"/>
    </location>
</feature>
<dbReference type="Pfam" id="PF13289">
    <property type="entry name" value="SIR2_2"/>
    <property type="match status" value="1"/>
</dbReference>
<feature type="region of interest" description="Disordered" evidence="1">
    <location>
        <begin position="318"/>
        <end position="393"/>
    </location>
</feature>
<evidence type="ECO:0000313" key="3">
    <source>
        <dbReference type="Proteomes" id="UP000273405"/>
    </source>
</evidence>
<keyword evidence="3" id="KW-1185">Reference proteome</keyword>
<organism evidence="2 3">
    <name type="scientific">Corallococcus sicarius</name>
    <dbReference type="NCBI Taxonomy" id="2316726"/>
    <lineage>
        <taxon>Bacteria</taxon>
        <taxon>Pseudomonadati</taxon>
        <taxon>Myxococcota</taxon>
        <taxon>Myxococcia</taxon>
        <taxon>Myxococcales</taxon>
        <taxon>Cystobacterineae</taxon>
        <taxon>Myxococcaceae</taxon>
        <taxon>Corallococcus</taxon>
    </lineage>
</organism>
<sequence>MASESHLPPLDALRSALQASTHNKKIAFLVGSPLSMQEKADAPQVPGVSAMLQLIRKRIPAQHLEQFNAELKAGKDNAYQWAMKFLQDRSNRGVANEVIREAVRLARTNPQRDAGLTDAQLDDDFGGWALPPATLHLGKLLAEHPNHFGPILTTNFDPLISASVKVARGEFLRTVLDRDEPFSQAKLSATNVAHIIHLHGYWLNAETLHTPIEIARERKRVTADIENLLSTHTLVVVGYGGWDDVFTQTLSSINTDRHRNIDILWAFFDSETDVVQARNRHFLTKVRELTGRNQLRLYGGINCHELFAKLRDDFGTRDIPATAPAQAPASSGADSSPPLSGGGIGTSPTTKPIANSAPPHQDAPSRPHPSPRAGSTTAQTSTEPPPKESRSNPGKLVALVAIPLFAGGLAIVTQREVERRETGTDLPPPVNAIRVEQKPVFRPVVAPFGALSVLRQQHRVSPASPLERGSRIDQLPRGRYGFVRMESVTSFNAATPIFTGFRDGIEVHRTPANELFLVGYVDPRSNAELATGRPANINLAPVQSDKLPHPASIPVARLATATVRQDNGARVLSLQLNGPR</sequence>